<reference evidence="2 3" key="1">
    <citation type="submission" date="2019-06" db="EMBL/GenBank/DDBJ databases">
        <authorList>
            <person name="Li M."/>
        </authorList>
    </citation>
    <scope>NUCLEOTIDE SEQUENCE [LARGE SCALE GENOMIC DNA]</scope>
    <source>
        <strain evidence="2 3">BGMRC6574</strain>
    </source>
</reference>
<dbReference type="AlphaFoldDB" id="A0A506TXF6"/>
<dbReference type="Proteomes" id="UP000320314">
    <property type="component" value="Unassembled WGS sequence"/>
</dbReference>
<feature type="compositionally biased region" description="Basic and acidic residues" evidence="1">
    <location>
        <begin position="9"/>
        <end position="20"/>
    </location>
</feature>
<dbReference type="OrthoDB" id="1495368at2"/>
<evidence type="ECO:0000313" key="2">
    <source>
        <dbReference type="EMBL" id="TPW25996.1"/>
    </source>
</evidence>
<feature type="region of interest" description="Disordered" evidence="1">
    <location>
        <begin position="1"/>
        <end position="20"/>
    </location>
</feature>
<evidence type="ECO:0000313" key="3">
    <source>
        <dbReference type="Proteomes" id="UP000320314"/>
    </source>
</evidence>
<dbReference type="Pfam" id="PF12599">
    <property type="entry name" value="DUF3768"/>
    <property type="match status" value="1"/>
</dbReference>
<organism evidence="2 3">
    <name type="scientific">Pararhizobium mangrovi</name>
    <dbReference type="NCBI Taxonomy" id="2590452"/>
    <lineage>
        <taxon>Bacteria</taxon>
        <taxon>Pseudomonadati</taxon>
        <taxon>Pseudomonadota</taxon>
        <taxon>Alphaproteobacteria</taxon>
        <taxon>Hyphomicrobiales</taxon>
        <taxon>Rhizobiaceae</taxon>
        <taxon>Rhizobium/Agrobacterium group</taxon>
        <taxon>Pararhizobium</taxon>
    </lineage>
</organism>
<protein>
    <submittedName>
        <fullName evidence="2">DUF3768 domain-containing protein</fullName>
    </submittedName>
</protein>
<dbReference type="RefSeq" id="WP_141168238.1">
    <property type="nucleotide sequence ID" value="NZ_VHLH01000040.1"/>
</dbReference>
<proteinExistence type="predicted"/>
<name>A0A506TXF6_9HYPH</name>
<sequence>MTGNGKDTALGDRDRDPRRAAVRRLNDGLRQTFEGGDILMTPAVRSLPIPEMKDLLVAVQRFDAFTEQNDPHGEHDFGSIEQGGATYFWKIDCYDRDRVFASPDPADPSVTARVMTVMRADEY</sequence>
<dbReference type="InterPro" id="IPR022243">
    <property type="entry name" value="DUF3768"/>
</dbReference>
<dbReference type="EMBL" id="VHLH01000040">
    <property type="protein sequence ID" value="TPW25996.1"/>
    <property type="molecule type" value="Genomic_DNA"/>
</dbReference>
<accession>A0A506TXF6</accession>
<evidence type="ECO:0000256" key="1">
    <source>
        <dbReference type="SAM" id="MobiDB-lite"/>
    </source>
</evidence>
<comment type="caution">
    <text evidence="2">The sequence shown here is derived from an EMBL/GenBank/DDBJ whole genome shotgun (WGS) entry which is preliminary data.</text>
</comment>
<keyword evidence="3" id="KW-1185">Reference proteome</keyword>
<gene>
    <name evidence="2" type="ORF">FJU11_16800</name>
</gene>